<evidence type="ECO:0000313" key="1">
    <source>
        <dbReference type="EMBL" id="GKU86123.1"/>
    </source>
</evidence>
<dbReference type="Proteomes" id="UP001054252">
    <property type="component" value="Unassembled WGS sequence"/>
</dbReference>
<sequence>MKLALAAANVTPIAFEDGLNVSVLRHCESLDLFTCSR</sequence>
<name>A0AAV5HBG2_9ROSI</name>
<accession>A0AAV5HBG2</accession>
<proteinExistence type="predicted"/>
<organism evidence="1 2">
    <name type="scientific">Rubroshorea leprosula</name>
    <dbReference type="NCBI Taxonomy" id="152421"/>
    <lineage>
        <taxon>Eukaryota</taxon>
        <taxon>Viridiplantae</taxon>
        <taxon>Streptophyta</taxon>
        <taxon>Embryophyta</taxon>
        <taxon>Tracheophyta</taxon>
        <taxon>Spermatophyta</taxon>
        <taxon>Magnoliopsida</taxon>
        <taxon>eudicotyledons</taxon>
        <taxon>Gunneridae</taxon>
        <taxon>Pentapetalae</taxon>
        <taxon>rosids</taxon>
        <taxon>malvids</taxon>
        <taxon>Malvales</taxon>
        <taxon>Dipterocarpaceae</taxon>
        <taxon>Rubroshorea</taxon>
    </lineage>
</organism>
<gene>
    <name evidence="1" type="ORF">SLEP1_g690</name>
</gene>
<dbReference type="AlphaFoldDB" id="A0AAV5HBG2"/>
<dbReference type="EMBL" id="BPVZ01000001">
    <property type="protein sequence ID" value="GKU86123.1"/>
    <property type="molecule type" value="Genomic_DNA"/>
</dbReference>
<protein>
    <submittedName>
        <fullName evidence="1">Uncharacterized protein</fullName>
    </submittedName>
</protein>
<reference evidence="1 2" key="1">
    <citation type="journal article" date="2021" name="Commun. Biol.">
        <title>The genome of Shorea leprosula (Dipterocarpaceae) highlights the ecological relevance of drought in aseasonal tropical rainforests.</title>
        <authorList>
            <person name="Ng K.K.S."/>
            <person name="Kobayashi M.J."/>
            <person name="Fawcett J.A."/>
            <person name="Hatakeyama M."/>
            <person name="Paape T."/>
            <person name="Ng C.H."/>
            <person name="Ang C.C."/>
            <person name="Tnah L.H."/>
            <person name="Lee C.T."/>
            <person name="Nishiyama T."/>
            <person name="Sese J."/>
            <person name="O'Brien M.J."/>
            <person name="Copetti D."/>
            <person name="Mohd Noor M.I."/>
            <person name="Ong R.C."/>
            <person name="Putra M."/>
            <person name="Sireger I.Z."/>
            <person name="Indrioko S."/>
            <person name="Kosugi Y."/>
            <person name="Izuno A."/>
            <person name="Isagi Y."/>
            <person name="Lee S.L."/>
            <person name="Shimizu K.K."/>
        </authorList>
    </citation>
    <scope>NUCLEOTIDE SEQUENCE [LARGE SCALE GENOMIC DNA]</scope>
    <source>
        <strain evidence="1">214</strain>
    </source>
</reference>
<evidence type="ECO:0000313" key="2">
    <source>
        <dbReference type="Proteomes" id="UP001054252"/>
    </source>
</evidence>
<comment type="caution">
    <text evidence="1">The sequence shown here is derived from an EMBL/GenBank/DDBJ whole genome shotgun (WGS) entry which is preliminary data.</text>
</comment>
<keyword evidence="2" id="KW-1185">Reference proteome</keyword>